<keyword evidence="2" id="KW-0472">Membrane</keyword>
<keyword evidence="2" id="KW-0812">Transmembrane</keyword>
<protein>
    <submittedName>
        <fullName evidence="3">Uncharacterized protein</fullName>
    </submittedName>
</protein>
<reference evidence="3" key="1">
    <citation type="submission" date="2021-08" db="EMBL/GenBank/DDBJ databases">
        <authorList>
            <person name="Stevens D.C."/>
        </authorList>
    </citation>
    <scope>NUCLEOTIDE SEQUENCE</scope>
    <source>
        <strain evidence="3">DSM 53165</strain>
    </source>
</reference>
<dbReference type="RefSeq" id="WP_224197521.1">
    <property type="nucleotide sequence ID" value="NZ_JAIRAU010000059.1"/>
</dbReference>
<evidence type="ECO:0000313" key="3">
    <source>
        <dbReference type="EMBL" id="MBZ5715780.1"/>
    </source>
</evidence>
<accession>A0ABS7U648</accession>
<feature type="transmembrane region" description="Helical" evidence="2">
    <location>
        <begin position="42"/>
        <end position="70"/>
    </location>
</feature>
<evidence type="ECO:0000256" key="2">
    <source>
        <dbReference type="SAM" id="Phobius"/>
    </source>
</evidence>
<dbReference type="Proteomes" id="UP001139031">
    <property type="component" value="Unassembled WGS sequence"/>
</dbReference>
<gene>
    <name evidence="3" type="ORF">K7C98_41675</name>
</gene>
<evidence type="ECO:0000256" key="1">
    <source>
        <dbReference type="SAM" id="MobiDB-lite"/>
    </source>
</evidence>
<sequence>MLGWIWFAFSALFVAGLVVGVAAPLGWYLWKSVSKESWRVFEAVAVAITIGFFGCVLYRIVAIMAGGLVWSLRRTWHCRSDDGLVYGAMAALAGRVFRGHGVWAFRCRDIAIGEDPPSASEVEAAGPAAVARELEAIVPATIFPRTIAFGATHVLVLAAALHLGAHGVVRYAIASDSRWRRTGRGQRVTRELDVAPDAAGKRSDEYIRVRRGEGEPPQEAIARLMLADIERFAAAPADREVSRGTGGSERADPYRGAPPVAAARATWRLSLFSCELREELKRRSDAPEPEAPGEAAALARRLAAGVYAHPRLALTLLEIGEHFQRAMEPPDRRVLDGMRICHR</sequence>
<comment type="caution">
    <text evidence="3">The sequence shown here is derived from an EMBL/GenBank/DDBJ whole genome shotgun (WGS) entry which is preliminary data.</text>
</comment>
<evidence type="ECO:0000313" key="4">
    <source>
        <dbReference type="Proteomes" id="UP001139031"/>
    </source>
</evidence>
<name>A0ABS7U648_9BACT</name>
<keyword evidence="2" id="KW-1133">Transmembrane helix</keyword>
<keyword evidence="4" id="KW-1185">Reference proteome</keyword>
<feature type="transmembrane region" description="Helical" evidence="2">
    <location>
        <begin position="6"/>
        <end position="30"/>
    </location>
</feature>
<organism evidence="3 4">
    <name type="scientific">Nannocystis pusilla</name>
    <dbReference type="NCBI Taxonomy" id="889268"/>
    <lineage>
        <taxon>Bacteria</taxon>
        <taxon>Pseudomonadati</taxon>
        <taxon>Myxococcota</taxon>
        <taxon>Polyangia</taxon>
        <taxon>Nannocystales</taxon>
        <taxon>Nannocystaceae</taxon>
        <taxon>Nannocystis</taxon>
    </lineage>
</organism>
<proteinExistence type="predicted"/>
<dbReference type="EMBL" id="JAIRAU010000059">
    <property type="protein sequence ID" value="MBZ5715780.1"/>
    <property type="molecule type" value="Genomic_DNA"/>
</dbReference>
<feature type="region of interest" description="Disordered" evidence="1">
    <location>
        <begin position="237"/>
        <end position="257"/>
    </location>
</feature>